<comment type="caution">
    <text evidence="2">The sequence shown here is derived from an EMBL/GenBank/DDBJ whole genome shotgun (WGS) entry which is preliminary data.</text>
</comment>
<organism evidence="2 3">
    <name type="scientific">Senna tora</name>
    <dbReference type="NCBI Taxonomy" id="362788"/>
    <lineage>
        <taxon>Eukaryota</taxon>
        <taxon>Viridiplantae</taxon>
        <taxon>Streptophyta</taxon>
        <taxon>Embryophyta</taxon>
        <taxon>Tracheophyta</taxon>
        <taxon>Spermatophyta</taxon>
        <taxon>Magnoliopsida</taxon>
        <taxon>eudicotyledons</taxon>
        <taxon>Gunneridae</taxon>
        <taxon>Pentapetalae</taxon>
        <taxon>rosids</taxon>
        <taxon>fabids</taxon>
        <taxon>Fabales</taxon>
        <taxon>Fabaceae</taxon>
        <taxon>Caesalpinioideae</taxon>
        <taxon>Cassia clade</taxon>
        <taxon>Senna</taxon>
    </lineage>
</organism>
<feature type="compositionally biased region" description="Basic residues" evidence="1">
    <location>
        <begin position="63"/>
        <end position="73"/>
    </location>
</feature>
<protein>
    <submittedName>
        <fullName evidence="2">Uncharacterized protein</fullName>
    </submittedName>
</protein>
<accession>A0A834XAE2</accession>
<evidence type="ECO:0000313" key="2">
    <source>
        <dbReference type="EMBL" id="KAF7840727.1"/>
    </source>
</evidence>
<keyword evidence="3" id="KW-1185">Reference proteome</keyword>
<evidence type="ECO:0000313" key="3">
    <source>
        <dbReference type="Proteomes" id="UP000634136"/>
    </source>
</evidence>
<proteinExistence type="predicted"/>
<dbReference type="EMBL" id="JAAIUW010000002">
    <property type="protein sequence ID" value="KAF7840727.1"/>
    <property type="molecule type" value="Genomic_DNA"/>
</dbReference>
<dbReference type="Proteomes" id="UP000634136">
    <property type="component" value="Unassembled WGS sequence"/>
</dbReference>
<reference evidence="2" key="1">
    <citation type="submission" date="2020-09" db="EMBL/GenBank/DDBJ databases">
        <title>Genome-Enabled Discovery of Anthraquinone Biosynthesis in Senna tora.</title>
        <authorList>
            <person name="Kang S.-H."/>
            <person name="Pandey R.P."/>
            <person name="Lee C.-M."/>
            <person name="Sim J.-S."/>
            <person name="Jeong J.-T."/>
            <person name="Choi B.-S."/>
            <person name="Jung M."/>
            <person name="Ginzburg D."/>
            <person name="Zhao K."/>
            <person name="Won S.Y."/>
            <person name="Oh T.-J."/>
            <person name="Yu Y."/>
            <person name="Kim N.-H."/>
            <person name="Lee O.R."/>
            <person name="Lee T.-H."/>
            <person name="Bashyal P."/>
            <person name="Kim T.-S."/>
            <person name="Lee W.-H."/>
            <person name="Kawkins C."/>
            <person name="Kim C.-K."/>
            <person name="Kim J.S."/>
            <person name="Ahn B.O."/>
            <person name="Rhee S.Y."/>
            <person name="Sohng J.K."/>
        </authorList>
    </citation>
    <scope>NUCLEOTIDE SEQUENCE</scope>
    <source>
        <tissue evidence="2">Leaf</tissue>
    </source>
</reference>
<dbReference type="AlphaFoldDB" id="A0A834XAE2"/>
<name>A0A834XAE2_9FABA</name>
<evidence type="ECO:0000256" key="1">
    <source>
        <dbReference type="SAM" id="MobiDB-lite"/>
    </source>
</evidence>
<gene>
    <name evidence="2" type="ORF">G2W53_003025</name>
</gene>
<sequence>MGMTIDCHVRVAICEKERERMRKGSFGGKESEPSRCMVEKWRQRYDLTENGRKVKSRTMDVRTKRKKSANRKKNINNVMETLKPYLVCEFEI</sequence>
<feature type="region of interest" description="Disordered" evidence="1">
    <location>
        <begin position="54"/>
        <end position="73"/>
    </location>
</feature>